<evidence type="ECO:0000256" key="7">
    <source>
        <dbReference type="ARBA" id="ARBA00022827"/>
    </source>
</evidence>
<feature type="active site" description="Proton acceptor" evidence="11">
    <location>
        <position position="310"/>
    </location>
</feature>
<dbReference type="InterPro" id="IPR037099">
    <property type="entry name" value="Fum_R/Succ_DH_flav-like_C_sf"/>
</dbReference>
<dbReference type="Proteomes" id="UP000319908">
    <property type="component" value="Unassembled WGS sequence"/>
</dbReference>
<dbReference type="InterPro" id="IPR005288">
    <property type="entry name" value="NadB"/>
</dbReference>
<evidence type="ECO:0000256" key="6">
    <source>
        <dbReference type="ARBA" id="ARBA00022642"/>
    </source>
</evidence>
<keyword evidence="7 12" id="KW-0274">FAD</keyword>
<dbReference type="InterPro" id="IPR036188">
    <property type="entry name" value="FAD/NAD-bd_sf"/>
</dbReference>
<comment type="function">
    <text evidence="12">Catalyzes the oxidation of L-aspartate to iminoaspartate.</text>
</comment>
<dbReference type="SUPFAM" id="SSF56425">
    <property type="entry name" value="Succinate dehydrogenase/fumarate reductase flavoprotein, catalytic domain"/>
    <property type="match status" value="1"/>
</dbReference>
<comment type="similarity">
    <text evidence="3 12">Belongs to the FAD-dependent oxidoreductase 2 family. NadB subfamily.</text>
</comment>
<evidence type="ECO:0000256" key="2">
    <source>
        <dbReference type="ARBA" id="ARBA00004950"/>
    </source>
</evidence>
<keyword evidence="6 12" id="KW-0662">Pyridine nucleotide biosynthesis</keyword>
<evidence type="ECO:0000313" key="17">
    <source>
        <dbReference type="Proteomes" id="UP000319908"/>
    </source>
</evidence>
<gene>
    <name evidence="16" type="primary">nadB</name>
    <name evidence="16" type="ORF">Poly21_09740</name>
</gene>
<dbReference type="UniPathway" id="UPA00253">
    <property type="reaction ID" value="UER00326"/>
</dbReference>
<dbReference type="GO" id="GO:0008734">
    <property type="term" value="F:L-aspartate oxidase activity"/>
    <property type="evidence" value="ECO:0007669"/>
    <property type="project" value="UniProtKB-UniRule"/>
</dbReference>
<keyword evidence="5 12" id="KW-0285">Flavoprotein</keyword>
<evidence type="ECO:0000256" key="10">
    <source>
        <dbReference type="NCBIfam" id="TIGR00551"/>
    </source>
</evidence>
<dbReference type="InterPro" id="IPR003953">
    <property type="entry name" value="FAD-dep_OxRdtase_2_FAD-bd"/>
</dbReference>
<evidence type="ECO:0000256" key="4">
    <source>
        <dbReference type="ARBA" id="ARBA00012173"/>
    </source>
</evidence>
<dbReference type="NCBIfam" id="TIGR00551">
    <property type="entry name" value="nadB"/>
    <property type="match status" value="1"/>
</dbReference>
<dbReference type="GO" id="GO:0034628">
    <property type="term" value="P:'de novo' NAD+ biosynthetic process from L-aspartate"/>
    <property type="evidence" value="ECO:0007669"/>
    <property type="project" value="TreeGrafter"/>
</dbReference>
<feature type="domain" description="FAD-dependent oxidoreductase 2 FAD-binding" evidence="14">
    <location>
        <begin position="42"/>
        <end position="412"/>
    </location>
</feature>
<dbReference type="PIRSF" id="PIRSF000171">
    <property type="entry name" value="SDHA_APRA_LASPO"/>
    <property type="match status" value="1"/>
</dbReference>
<keyword evidence="17" id="KW-1185">Reference proteome</keyword>
<dbReference type="SUPFAM" id="SSF51905">
    <property type="entry name" value="FAD/NAD(P)-binding domain"/>
    <property type="match status" value="1"/>
</dbReference>
<evidence type="ECO:0000256" key="8">
    <source>
        <dbReference type="ARBA" id="ARBA00023002"/>
    </source>
</evidence>
<dbReference type="GO" id="GO:0005737">
    <property type="term" value="C:cytoplasm"/>
    <property type="evidence" value="ECO:0007669"/>
    <property type="project" value="UniProtKB-SubCell"/>
</dbReference>
<dbReference type="Gene3D" id="1.20.58.100">
    <property type="entry name" value="Fumarate reductase/succinate dehydrogenase flavoprotein-like, C-terminal domain"/>
    <property type="match status" value="1"/>
</dbReference>
<comment type="catalytic activity">
    <reaction evidence="9">
        <text>L-aspartate + O2 = iminosuccinate + H2O2</text>
        <dbReference type="Rhea" id="RHEA:25876"/>
        <dbReference type="ChEBI" id="CHEBI:15379"/>
        <dbReference type="ChEBI" id="CHEBI:16240"/>
        <dbReference type="ChEBI" id="CHEBI:29991"/>
        <dbReference type="ChEBI" id="CHEBI:77875"/>
        <dbReference type="EC" id="1.4.3.16"/>
    </reaction>
    <physiologicalReaction direction="left-to-right" evidence="9">
        <dbReference type="Rhea" id="RHEA:25877"/>
    </physiologicalReaction>
</comment>
<comment type="pathway">
    <text evidence="2 12">Cofactor biosynthesis; NAD(+) biosynthesis; iminoaspartate from L-aspartate (oxidase route): step 1/1.</text>
</comment>
<dbReference type="EC" id="1.4.3.16" evidence="4 10"/>
<dbReference type="EMBL" id="SJPU01000001">
    <property type="protein sequence ID" value="TWU18808.1"/>
    <property type="molecule type" value="Genomic_DNA"/>
</dbReference>
<evidence type="ECO:0000313" key="16">
    <source>
        <dbReference type="EMBL" id="TWU18808.1"/>
    </source>
</evidence>
<proteinExistence type="inferred from homology"/>
<dbReference type="PANTHER" id="PTHR42716:SF2">
    <property type="entry name" value="L-ASPARTATE OXIDASE, CHLOROPLASTIC"/>
    <property type="match status" value="1"/>
</dbReference>
<name>A0A5C6C3S1_9BACT</name>
<dbReference type="InterPro" id="IPR015939">
    <property type="entry name" value="Fum_Rdtase/Succ_DH_flav-like_C"/>
</dbReference>
<dbReference type="Gene3D" id="3.50.50.60">
    <property type="entry name" value="FAD/NAD(P)-binding domain"/>
    <property type="match status" value="1"/>
</dbReference>
<dbReference type="Gene3D" id="3.90.700.10">
    <property type="entry name" value="Succinate dehydrogenase/fumarate reductase flavoprotein, catalytic domain"/>
    <property type="match status" value="1"/>
</dbReference>
<evidence type="ECO:0000256" key="3">
    <source>
        <dbReference type="ARBA" id="ARBA00008562"/>
    </source>
</evidence>
<organism evidence="16 17">
    <name type="scientific">Allorhodopirellula heiligendammensis</name>
    <dbReference type="NCBI Taxonomy" id="2714739"/>
    <lineage>
        <taxon>Bacteria</taxon>
        <taxon>Pseudomonadati</taxon>
        <taxon>Planctomycetota</taxon>
        <taxon>Planctomycetia</taxon>
        <taxon>Pirellulales</taxon>
        <taxon>Pirellulaceae</taxon>
        <taxon>Allorhodopirellula</taxon>
    </lineage>
</organism>
<dbReference type="AlphaFoldDB" id="A0A5C6C3S1"/>
<keyword evidence="8 12" id="KW-0560">Oxidoreductase</keyword>
<dbReference type="Pfam" id="PF00890">
    <property type="entry name" value="FAD_binding_2"/>
    <property type="match status" value="1"/>
</dbReference>
<comment type="cofactor">
    <cofactor evidence="1 12">
        <name>FAD</name>
        <dbReference type="ChEBI" id="CHEBI:57692"/>
    </cofactor>
</comment>
<accession>A0A5C6C3S1</accession>
<sequence length="579" mass="63197">MDACREHVPLTFAPVAGVSPVMITPRYLVPFDSRRANHRFTDVLIIGGGLAGLRAAHAVEPNLSVLVVTKDKLRESNSNYAQGGIAGVLDPEDCFDDHIRDTLIAGANLCDRDVVERVIREGPLRIEELIRWGTQFDKHAGALALGREGGHSHERIVHAMGDATGREIMRAVIEHTHSAPNIDVWENAFTVDLLTLEGRCRGAVIVRAGEQPTMVWAKETILCTGGVGQVFRESTNPAVATGDGTSLAYRAGVQLRDMEFIQFHPTVLYIAGSSRSLITEAVRGEGAYLVDESGERFMPKYDDRAELAPRDIVSQSIVSQMKETSQACVYLSLAHLDPHHVRSRFPGIAEACLQFGLDITTDRIPVRPGAHYMIGGVSVDSQGRTSLPGLWAAGEATSSGLHGANRLASNSLLEGLVYGAHAGEAASRSAAEGPHRMMAYRIQQTPREQTRAFDIADVRISLKSLMGRRVGVQRDAEGLAQAHEQIRSLSAYVMPHQFDSVEGWELQNLLLTASAMTAAALSRCESRGVHFRSDFPEADNENWRCHQTQQIDVDGGYPQRGELITRPTSDHVAPSQIND</sequence>
<feature type="domain" description="Fumarate reductase/succinate dehydrogenase flavoprotein-like C-terminal" evidence="15">
    <location>
        <begin position="461"/>
        <end position="549"/>
    </location>
</feature>
<evidence type="ECO:0000256" key="12">
    <source>
        <dbReference type="RuleBase" id="RU362049"/>
    </source>
</evidence>
<dbReference type="Pfam" id="PF02910">
    <property type="entry name" value="Succ_DH_flav_C"/>
    <property type="match status" value="1"/>
</dbReference>
<evidence type="ECO:0000256" key="5">
    <source>
        <dbReference type="ARBA" id="ARBA00022630"/>
    </source>
</evidence>
<evidence type="ECO:0000259" key="14">
    <source>
        <dbReference type="Pfam" id="PF00890"/>
    </source>
</evidence>
<evidence type="ECO:0000259" key="15">
    <source>
        <dbReference type="Pfam" id="PF02910"/>
    </source>
</evidence>
<evidence type="ECO:0000256" key="13">
    <source>
        <dbReference type="SAM" id="MobiDB-lite"/>
    </source>
</evidence>
<protein>
    <recommendedName>
        <fullName evidence="4 10">L-aspartate oxidase</fullName>
        <ecNumber evidence="4 10">1.4.3.16</ecNumber>
    </recommendedName>
</protein>
<dbReference type="FunFam" id="3.90.700.10:FF:000002">
    <property type="entry name" value="L-aspartate oxidase"/>
    <property type="match status" value="1"/>
</dbReference>
<evidence type="ECO:0000256" key="11">
    <source>
        <dbReference type="PIRSR" id="PIRSR000171-1"/>
    </source>
</evidence>
<dbReference type="PANTHER" id="PTHR42716">
    <property type="entry name" value="L-ASPARTATE OXIDASE"/>
    <property type="match status" value="1"/>
</dbReference>
<feature type="region of interest" description="Disordered" evidence="13">
    <location>
        <begin position="554"/>
        <end position="579"/>
    </location>
</feature>
<dbReference type="InterPro" id="IPR027477">
    <property type="entry name" value="Succ_DH/fumarate_Rdtase_cat_sf"/>
</dbReference>
<comment type="subcellular location">
    <subcellularLocation>
        <location evidence="12">Cytoplasm</location>
    </subcellularLocation>
</comment>
<comment type="caution">
    <text evidence="16">The sequence shown here is derived from an EMBL/GenBank/DDBJ whole genome shotgun (WGS) entry which is preliminary data.</text>
</comment>
<reference evidence="16 17" key="1">
    <citation type="journal article" date="2020" name="Antonie Van Leeuwenhoek">
        <title>Rhodopirellula heiligendammensis sp. nov., Rhodopirellula pilleata sp. nov., and Rhodopirellula solitaria sp. nov. isolated from natural or artificial marine surfaces in Northern Germany and California, USA, and emended description of the genus Rhodopirellula.</title>
        <authorList>
            <person name="Kallscheuer N."/>
            <person name="Wiegand S."/>
            <person name="Jogler M."/>
            <person name="Boedeker C."/>
            <person name="Peeters S.H."/>
            <person name="Rast P."/>
            <person name="Heuer A."/>
            <person name="Jetten M.S.M."/>
            <person name="Rohde M."/>
            <person name="Jogler C."/>
        </authorList>
    </citation>
    <scope>NUCLEOTIDE SEQUENCE [LARGE SCALE GENOMIC DNA]</scope>
    <source>
        <strain evidence="16 17">Poly21</strain>
    </source>
</reference>
<evidence type="ECO:0000256" key="9">
    <source>
        <dbReference type="ARBA" id="ARBA00048305"/>
    </source>
</evidence>
<evidence type="ECO:0000256" key="1">
    <source>
        <dbReference type="ARBA" id="ARBA00001974"/>
    </source>
</evidence>
<dbReference type="PRINTS" id="PR00368">
    <property type="entry name" value="FADPNR"/>
</dbReference>
<dbReference type="SUPFAM" id="SSF46977">
    <property type="entry name" value="Succinate dehydrogenase/fumarate reductase flavoprotein C-terminal domain"/>
    <property type="match status" value="1"/>
</dbReference>